<gene>
    <name evidence="2" type="ORF">CCAM_LOCUS26832</name>
</gene>
<dbReference type="EMBL" id="OOIL02002819">
    <property type="protein sequence ID" value="VFQ85056.1"/>
    <property type="molecule type" value="Genomic_DNA"/>
</dbReference>
<keyword evidence="1" id="KW-0175">Coiled coil</keyword>
<name>A0A484MAV9_9ASTE</name>
<sequence length="341" mass="37708">MIPPVTEHLLIASVSPSIGTPASKLVEIPSEISGPSVFVALMTKSISVCRIGMISLLKSAIMGPVDRRSTSIPLSTFHPFFLTTNLTVQESQYVLSSADYSISEYVLVCRPGRIRVLQKGDEFLKERRLASAPGVIVHRPTPKDSVFDAPPGFFAIHLKSLEYGFRFPLNQLVVDFFLHFNLLPCQVVPKSHRYLAGFLVRCQQTGVHPDLARFLLLFRLAKSSGCADSDSSSYPAIFQKQQKLFKVGSEEDRAKAHAEVAVLHEELTAAKEQARQAVEEVACKAHQEGRDRAVGEFLASPAFQEEAFARMQDLLKSWGKTLEGMAFVRSEGTSCYNLGVY</sequence>
<proteinExistence type="predicted"/>
<reference evidence="2 3" key="1">
    <citation type="submission" date="2018-04" db="EMBL/GenBank/DDBJ databases">
        <authorList>
            <person name="Vogel A."/>
        </authorList>
    </citation>
    <scope>NUCLEOTIDE SEQUENCE [LARGE SCALE GENOMIC DNA]</scope>
</reference>
<protein>
    <submittedName>
        <fullName evidence="2">Uncharacterized protein</fullName>
    </submittedName>
</protein>
<organism evidence="2 3">
    <name type="scientific">Cuscuta campestris</name>
    <dbReference type="NCBI Taxonomy" id="132261"/>
    <lineage>
        <taxon>Eukaryota</taxon>
        <taxon>Viridiplantae</taxon>
        <taxon>Streptophyta</taxon>
        <taxon>Embryophyta</taxon>
        <taxon>Tracheophyta</taxon>
        <taxon>Spermatophyta</taxon>
        <taxon>Magnoliopsida</taxon>
        <taxon>eudicotyledons</taxon>
        <taxon>Gunneridae</taxon>
        <taxon>Pentapetalae</taxon>
        <taxon>asterids</taxon>
        <taxon>lamiids</taxon>
        <taxon>Solanales</taxon>
        <taxon>Convolvulaceae</taxon>
        <taxon>Cuscuteae</taxon>
        <taxon>Cuscuta</taxon>
        <taxon>Cuscuta subgen. Grammica</taxon>
        <taxon>Cuscuta sect. Cleistogrammica</taxon>
    </lineage>
</organism>
<dbReference type="AlphaFoldDB" id="A0A484MAV9"/>
<accession>A0A484MAV9</accession>
<evidence type="ECO:0000313" key="3">
    <source>
        <dbReference type="Proteomes" id="UP000595140"/>
    </source>
</evidence>
<feature type="coiled-coil region" evidence="1">
    <location>
        <begin position="253"/>
        <end position="284"/>
    </location>
</feature>
<evidence type="ECO:0000256" key="1">
    <source>
        <dbReference type="SAM" id="Coils"/>
    </source>
</evidence>
<dbReference type="Proteomes" id="UP000595140">
    <property type="component" value="Unassembled WGS sequence"/>
</dbReference>
<keyword evidence="3" id="KW-1185">Reference proteome</keyword>
<evidence type="ECO:0000313" key="2">
    <source>
        <dbReference type="EMBL" id="VFQ85056.1"/>
    </source>
</evidence>